<dbReference type="AlphaFoldDB" id="A0A382LK10"/>
<evidence type="ECO:0000313" key="2">
    <source>
        <dbReference type="EMBL" id="SVC35201.1"/>
    </source>
</evidence>
<protein>
    <submittedName>
        <fullName evidence="2">Uncharacterized protein</fullName>
    </submittedName>
</protein>
<reference evidence="2" key="1">
    <citation type="submission" date="2018-05" db="EMBL/GenBank/DDBJ databases">
        <authorList>
            <person name="Lanie J.A."/>
            <person name="Ng W.-L."/>
            <person name="Kazmierczak K.M."/>
            <person name="Andrzejewski T.M."/>
            <person name="Davidsen T.M."/>
            <person name="Wayne K.J."/>
            <person name="Tettelin H."/>
            <person name="Glass J.I."/>
            <person name="Rusch D."/>
            <person name="Podicherti R."/>
            <person name="Tsui H.-C.T."/>
            <person name="Winkler M.E."/>
        </authorList>
    </citation>
    <scope>NUCLEOTIDE SEQUENCE</scope>
</reference>
<proteinExistence type="predicted"/>
<dbReference type="EMBL" id="UINC01086592">
    <property type="protein sequence ID" value="SVC35201.1"/>
    <property type="molecule type" value="Genomic_DNA"/>
</dbReference>
<evidence type="ECO:0000256" key="1">
    <source>
        <dbReference type="SAM" id="MobiDB-lite"/>
    </source>
</evidence>
<gene>
    <name evidence="2" type="ORF">METZ01_LOCUS288055</name>
</gene>
<organism evidence="2">
    <name type="scientific">marine metagenome</name>
    <dbReference type="NCBI Taxonomy" id="408172"/>
    <lineage>
        <taxon>unclassified sequences</taxon>
        <taxon>metagenomes</taxon>
        <taxon>ecological metagenomes</taxon>
    </lineage>
</organism>
<accession>A0A382LK10</accession>
<sequence length="170" mass="18712">MPKPPKDITKYSAGDLAKYSLHGSPKYAYAEFLYMDDTYSGVNSGNIKGPDGRIHDEHQKPTAVYMTVIGPEPGGFLYPKGAFYVGHDRVNAVGDVVMGWAGTARLVTYDKKEAIQYIKKFGKASIQKKVIDKGSKGWNQWPPTYDLTGDFKGQGKGSKIKKISSLDQAK</sequence>
<feature type="region of interest" description="Disordered" evidence="1">
    <location>
        <begin position="149"/>
        <end position="170"/>
    </location>
</feature>
<name>A0A382LK10_9ZZZZ</name>